<organism evidence="1">
    <name type="scientific">Salix viminalis</name>
    <name type="common">Common osier</name>
    <name type="synonym">Basket willow</name>
    <dbReference type="NCBI Taxonomy" id="40686"/>
    <lineage>
        <taxon>Eukaryota</taxon>
        <taxon>Viridiplantae</taxon>
        <taxon>Streptophyta</taxon>
        <taxon>Embryophyta</taxon>
        <taxon>Tracheophyta</taxon>
        <taxon>Spermatophyta</taxon>
        <taxon>Magnoliopsida</taxon>
        <taxon>eudicotyledons</taxon>
        <taxon>Gunneridae</taxon>
        <taxon>Pentapetalae</taxon>
        <taxon>rosids</taxon>
        <taxon>fabids</taxon>
        <taxon>Malpighiales</taxon>
        <taxon>Salicaceae</taxon>
        <taxon>Saliceae</taxon>
        <taxon>Salix</taxon>
    </lineage>
</organism>
<reference evidence="1" key="1">
    <citation type="submission" date="2019-03" db="EMBL/GenBank/DDBJ databases">
        <authorList>
            <person name="Mank J."/>
            <person name="Almeida P."/>
        </authorList>
    </citation>
    <scope>NUCLEOTIDE SEQUENCE</scope>
    <source>
        <strain evidence="1">78183</strain>
    </source>
</reference>
<protein>
    <submittedName>
        <fullName evidence="1">Uncharacterized protein</fullName>
    </submittedName>
</protein>
<accession>A0A6N2KR29</accession>
<name>A0A6N2KR29_SALVM</name>
<sequence length="83" mass="9184">MAITYWDLKRKDFGPQVMMGRLPGGGGPTEPGDKPPWVSVIEGSVALMFNTRDDLDGPFIKYMADMKGVGPLSPEKHWQSCDQ</sequence>
<dbReference type="AlphaFoldDB" id="A0A6N2KR29"/>
<gene>
    <name evidence="1" type="ORF">SVIM_LOCUS126197</name>
</gene>
<dbReference type="EMBL" id="CAADRP010000668">
    <property type="protein sequence ID" value="VFU31049.1"/>
    <property type="molecule type" value="Genomic_DNA"/>
</dbReference>
<proteinExistence type="predicted"/>
<evidence type="ECO:0000313" key="1">
    <source>
        <dbReference type="EMBL" id="VFU31049.1"/>
    </source>
</evidence>